<evidence type="ECO:0000259" key="1">
    <source>
        <dbReference type="PROSITE" id="PS50911"/>
    </source>
</evidence>
<name>A0A7U4E5H8_RUNSL</name>
<dbReference type="InterPro" id="IPR051705">
    <property type="entry name" value="Gsp_Synthetase/Amidase"/>
</dbReference>
<reference evidence="3" key="1">
    <citation type="submission" date="2011-06" db="EMBL/GenBank/DDBJ databases">
        <title>The complete genome of chromosome of Runella slithyformis DSM 19594.</title>
        <authorList>
            <consortium name="US DOE Joint Genome Institute (JGI-PGF)"/>
            <person name="Lucas S."/>
            <person name="Han J."/>
            <person name="Lapidus A."/>
            <person name="Bruce D."/>
            <person name="Goodwin L."/>
            <person name="Pitluck S."/>
            <person name="Peters L."/>
            <person name="Kyrpides N."/>
            <person name="Mavromatis K."/>
            <person name="Ivanova N."/>
            <person name="Ovchinnikova G."/>
            <person name="Zhang X."/>
            <person name="Misra M."/>
            <person name="Detter J.C."/>
            <person name="Tapia R."/>
            <person name="Han C."/>
            <person name="Land M."/>
            <person name="Hauser L."/>
            <person name="Markowitz V."/>
            <person name="Cheng J.-F."/>
            <person name="Hugenholtz P."/>
            <person name="Woyke T."/>
            <person name="Wu D."/>
            <person name="Tindall B."/>
            <person name="Faehrich R."/>
            <person name="Brambilla E."/>
            <person name="Klenk H.-P."/>
            <person name="Eisen J.A."/>
        </authorList>
    </citation>
    <scope>NUCLEOTIDE SEQUENCE [LARGE SCALE GENOMIC DNA]</scope>
    <source>
        <strain evidence="3">ATCC 29530 / DSM 19594 / LMG 11500 / NCIMB 11436 / LSU 4</strain>
    </source>
</reference>
<proteinExistence type="predicted"/>
<dbReference type="InterPro" id="IPR038765">
    <property type="entry name" value="Papain-like_cys_pep_sf"/>
</dbReference>
<dbReference type="PROSITE" id="PS50911">
    <property type="entry name" value="CHAP"/>
    <property type="match status" value="1"/>
</dbReference>
<keyword evidence="3" id="KW-1185">Reference proteome</keyword>
<evidence type="ECO:0000313" key="2">
    <source>
        <dbReference type="EMBL" id="AEI48498.1"/>
    </source>
</evidence>
<dbReference type="Proteomes" id="UP000000493">
    <property type="component" value="Chromosome"/>
</dbReference>
<dbReference type="EMBL" id="CP002859">
    <property type="protein sequence ID" value="AEI48498.1"/>
    <property type="molecule type" value="Genomic_DNA"/>
</dbReference>
<reference evidence="2 3" key="2">
    <citation type="journal article" date="2012" name="Stand. Genomic Sci.">
        <title>Complete genome sequence of the aquatic bacterium Runella slithyformis type strain (LSU 4(T)).</title>
        <authorList>
            <person name="Copeland A."/>
            <person name="Zhang X."/>
            <person name="Misra M."/>
            <person name="Lapidus A."/>
            <person name="Nolan M."/>
            <person name="Lucas S."/>
            <person name="Deshpande S."/>
            <person name="Cheng J.F."/>
            <person name="Tapia R."/>
            <person name="Goodwin L.A."/>
            <person name="Pitluck S."/>
            <person name="Liolios K."/>
            <person name="Pagani I."/>
            <person name="Ivanova N."/>
            <person name="Mikhailova N."/>
            <person name="Pati A."/>
            <person name="Chen A."/>
            <person name="Palaniappan K."/>
            <person name="Land M."/>
            <person name="Hauser L."/>
            <person name="Pan C."/>
            <person name="Jeffries C.D."/>
            <person name="Detter J.C."/>
            <person name="Brambilla E.M."/>
            <person name="Rohde M."/>
            <person name="Djao O.D."/>
            <person name="Goker M."/>
            <person name="Sikorski J."/>
            <person name="Tindall B.J."/>
            <person name="Woyke T."/>
            <person name="Bristow J."/>
            <person name="Eisen J.A."/>
            <person name="Markowitz V."/>
            <person name="Hugenholtz P."/>
            <person name="Kyrpides N.C."/>
            <person name="Klenk H.P."/>
            <person name="Mavromatis K."/>
        </authorList>
    </citation>
    <scope>NUCLEOTIDE SEQUENCE [LARGE SCALE GENOMIC DNA]</scope>
    <source>
        <strain evidence="3">ATCC 29530 / DSM 19594 / LMG 11500 / NCIMB 11436 / LSU 4</strain>
    </source>
</reference>
<gene>
    <name evidence="2" type="ordered locus">Runsl_2083</name>
</gene>
<dbReference type="Pfam" id="PF05257">
    <property type="entry name" value="CHAP"/>
    <property type="match status" value="1"/>
</dbReference>
<feature type="domain" description="Peptidase C51" evidence="1">
    <location>
        <begin position="229"/>
        <end position="363"/>
    </location>
</feature>
<dbReference type="KEGG" id="rsi:Runsl_2083"/>
<dbReference type="InterPro" id="IPR007921">
    <property type="entry name" value="CHAP_dom"/>
</dbReference>
<dbReference type="Gene3D" id="3.90.1720.10">
    <property type="entry name" value="endopeptidase domain like (from Nostoc punctiforme)"/>
    <property type="match status" value="1"/>
</dbReference>
<organism evidence="2 3">
    <name type="scientific">Runella slithyformis (strain ATCC 29530 / DSM 19594 / LMG 11500 / NCIMB 11436 / LSU 4)</name>
    <dbReference type="NCBI Taxonomy" id="761193"/>
    <lineage>
        <taxon>Bacteria</taxon>
        <taxon>Pseudomonadati</taxon>
        <taxon>Bacteroidota</taxon>
        <taxon>Cytophagia</taxon>
        <taxon>Cytophagales</taxon>
        <taxon>Spirosomataceae</taxon>
        <taxon>Runella</taxon>
    </lineage>
</organism>
<accession>A0A7U4E5H8</accession>
<evidence type="ECO:0000313" key="3">
    <source>
        <dbReference type="Proteomes" id="UP000000493"/>
    </source>
</evidence>
<dbReference type="PANTHER" id="PTHR30094:SF0">
    <property type="entry name" value="BIFUNCTIONAL GLUTATHIONYLSPERMIDINE SYNTHETASE_AMIDASE-RELATED"/>
    <property type="match status" value="1"/>
</dbReference>
<protein>
    <submittedName>
        <fullName evidence="2">CHAP domain containing protein</fullName>
    </submittedName>
</protein>
<dbReference type="AlphaFoldDB" id="A0A7U4E5H8"/>
<sequence length="363" mass="39795">MKTLIVHPPPKAKLTITFFYHLQKQPTFMKSVPKIIVCALLFGALSGCQKNVDPAQNEDTAASTKEKPLTVEDMIAEASAKNGRATAETLINKVSNRTINKNAWMDVMVMGNSSFDRSATYLARLYVYTSGAQVDLYASDFVGGGWRVLTQNTSNQFPQKEITFLLRADAPQTYIKVFGRTGNNVRFDLALYKISAPAVEKINWSASNSNQTNLPYGSIYGYIGTTAVYSNGPKYTSSSRNSVNGYDTGLAYQCVELVRRFYYQYYGKQMGAGYNAKDFFANAYRWGMTAYANGGGMAPKPGDILCFNGNAGGGAGHVAPIVEVGADYVIIVQQNVYGDTHVGKKYSRTGNTINVANLQGWIR</sequence>
<dbReference type="GO" id="GO:0016874">
    <property type="term" value="F:ligase activity"/>
    <property type="evidence" value="ECO:0007669"/>
    <property type="project" value="TreeGrafter"/>
</dbReference>
<dbReference type="SUPFAM" id="SSF54001">
    <property type="entry name" value="Cysteine proteinases"/>
    <property type="match status" value="1"/>
</dbReference>
<dbReference type="PANTHER" id="PTHR30094">
    <property type="entry name" value="BIFUNCTIONAL GLUTATHIONYLSPERMIDINE SYNTHETASE/AMIDASE-RELATED"/>
    <property type="match status" value="1"/>
</dbReference>